<accession>A0A1H9Y3A5</accession>
<reference evidence="2 3" key="1">
    <citation type="submission" date="2016-10" db="EMBL/GenBank/DDBJ databases">
        <authorList>
            <person name="de Groot N.N."/>
        </authorList>
    </citation>
    <scope>NUCLEOTIDE SEQUENCE [LARGE SCALE GENOMIC DNA]</scope>
    <source>
        <strain evidence="2 3">DSM 19706</strain>
    </source>
</reference>
<dbReference type="STRING" id="349064.SAMN05660429_00049"/>
<feature type="domain" description="AB hydrolase-1" evidence="1">
    <location>
        <begin position="29"/>
        <end position="131"/>
    </location>
</feature>
<evidence type="ECO:0000313" key="2">
    <source>
        <dbReference type="EMBL" id="SES63215.1"/>
    </source>
</evidence>
<dbReference type="Proteomes" id="UP000199308">
    <property type="component" value="Unassembled WGS sequence"/>
</dbReference>
<dbReference type="InterPro" id="IPR029058">
    <property type="entry name" value="AB_hydrolase_fold"/>
</dbReference>
<dbReference type="AlphaFoldDB" id="A0A1H9Y3A5"/>
<organism evidence="2 3">
    <name type="scientific">Thalassotalea agarivorans</name>
    <name type="common">Thalassomonas agarivorans</name>
    <dbReference type="NCBI Taxonomy" id="349064"/>
    <lineage>
        <taxon>Bacteria</taxon>
        <taxon>Pseudomonadati</taxon>
        <taxon>Pseudomonadota</taxon>
        <taxon>Gammaproteobacteria</taxon>
        <taxon>Alteromonadales</taxon>
        <taxon>Colwelliaceae</taxon>
        <taxon>Thalassotalea</taxon>
    </lineage>
</organism>
<sequence length="274" mass="31599">MPVVSPLFDVLIMDMLYHKIVPNPSSNKWVVFVHGAGGSSSIWFKQIKEYKKHFNLLFLDLRGHGRSYQKKPKGFLRTYSFKEVTNDILELLDHLKIAKAHFVGMSLGTILIRNLAELAPQRVASMVMGGAVTRLGFRTQTLVKLGDACKHFIPYMWLYRLFAHVLMPTKAQDESRNMFIREAKKLCQKEFKRWFKLAGDVNPLMKFLKEKDLNIPTLYLMGVNDYMFIRPVREMAKNHSASTLIEIDDCGHVCNVEKADVFNRHSIKFISEAS</sequence>
<dbReference type="Pfam" id="PF00561">
    <property type="entry name" value="Abhydrolase_1"/>
    <property type="match status" value="1"/>
</dbReference>
<evidence type="ECO:0000313" key="3">
    <source>
        <dbReference type="Proteomes" id="UP000199308"/>
    </source>
</evidence>
<dbReference type="InterPro" id="IPR000073">
    <property type="entry name" value="AB_hydrolase_1"/>
</dbReference>
<protein>
    <submittedName>
        <fullName evidence="2">Pimeloyl-ACP methyl ester carboxylesterase</fullName>
    </submittedName>
</protein>
<dbReference type="PANTHER" id="PTHR43798:SF33">
    <property type="entry name" value="HYDROLASE, PUTATIVE (AFU_ORTHOLOGUE AFUA_2G14860)-RELATED"/>
    <property type="match status" value="1"/>
</dbReference>
<dbReference type="GO" id="GO:0016020">
    <property type="term" value="C:membrane"/>
    <property type="evidence" value="ECO:0007669"/>
    <property type="project" value="TreeGrafter"/>
</dbReference>
<proteinExistence type="predicted"/>
<evidence type="ECO:0000259" key="1">
    <source>
        <dbReference type="Pfam" id="PF00561"/>
    </source>
</evidence>
<dbReference type="InterPro" id="IPR050266">
    <property type="entry name" value="AB_hydrolase_sf"/>
</dbReference>
<keyword evidence="3" id="KW-1185">Reference proteome</keyword>
<dbReference type="Gene3D" id="3.40.50.1820">
    <property type="entry name" value="alpha/beta hydrolase"/>
    <property type="match status" value="1"/>
</dbReference>
<dbReference type="EMBL" id="FOHK01000001">
    <property type="protein sequence ID" value="SES63215.1"/>
    <property type="molecule type" value="Genomic_DNA"/>
</dbReference>
<dbReference type="RefSeq" id="WP_245732028.1">
    <property type="nucleotide sequence ID" value="NZ_AP027363.1"/>
</dbReference>
<gene>
    <name evidence="2" type="ORF">SAMN05660429_00049</name>
</gene>
<dbReference type="PANTHER" id="PTHR43798">
    <property type="entry name" value="MONOACYLGLYCEROL LIPASE"/>
    <property type="match status" value="1"/>
</dbReference>
<dbReference type="SUPFAM" id="SSF53474">
    <property type="entry name" value="alpha/beta-Hydrolases"/>
    <property type="match status" value="1"/>
</dbReference>
<name>A0A1H9Y3A5_THASX</name>